<dbReference type="Pfam" id="PF08282">
    <property type="entry name" value="Hydrolase_3"/>
    <property type="match status" value="1"/>
</dbReference>
<dbReference type="GO" id="GO:0000287">
    <property type="term" value="F:magnesium ion binding"/>
    <property type="evidence" value="ECO:0007669"/>
    <property type="project" value="TreeGrafter"/>
</dbReference>
<dbReference type="RefSeq" id="WP_071858607.1">
    <property type="nucleotide sequence ID" value="NZ_JBHSHK010000020.1"/>
</dbReference>
<dbReference type="NCBIfam" id="TIGR01484">
    <property type="entry name" value="HAD-SF-IIB"/>
    <property type="match status" value="1"/>
</dbReference>
<dbReference type="GO" id="GO:0016791">
    <property type="term" value="F:phosphatase activity"/>
    <property type="evidence" value="ECO:0007669"/>
    <property type="project" value="TreeGrafter"/>
</dbReference>
<dbReference type="InterPro" id="IPR023214">
    <property type="entry name" value="HAD_sf"/>
</dbReference>
<dbReference type="Gene3D" id="3.40.50.1000">
    <property type="entry name" value="HAD superfamily/HAD-like"/>
    <property type="match status" value="1"/>
</dbReference>
<accession>A0A1L8THD2</accession>
<evidence type="ECO:0000313" key="1">
    <source>
        <dbReference type="EMBL" id="OJG43656.1"/>
    </source>
</evidence>
<dbReference type="PANTHER" id="PTHR10000">
    <property type="entry name" value="PHOSPHOSERINE PHOSPHATASE"/>
    <property type="match status" value="1"/>
</dbReference>
<keyword evidence="2" id="KW-1185">Reference proteome</keyword>
<protein>
    <submittedName>
        <fullName evidence="1">Cof-like hydrolase</fullName>
    </submittedName>
</protein>
<dbReference type="GO" id="GO:0005829">
    <property type="term" value="C:cytosol"/>
    <property type="evidence" value="ECO:0007669"/>
    <property type="project" value="TreeGrafter"/>
</dbReference>
<name>A0A1L8THD2_9ENTE</name>
<dbReference type="SFLD" id="SFLDS00003">
    <property type="entry name" value="Haloacid_Dehalogenase"/>
    <property type="match status" value="1"/>
</dbReference>
<dbReference type="InterPro" id="IPR006379">
    <property type="entry name" value="HAD-SF_hydro_IIB"/>
</dbReference>
<dbReference type="PANTHER" id="PTHR10000:SF23">
    <property type="entry name" value="5-AMINO-6-(5-PHOSPHO-D-RIBITYLAMINO)URACIL PHOSPHATASE YITU"/>
    <property type="match status" value="1"/>
</dbReference>
<dbReference type="SUPFAM" id="SSF56784">
    <property type="entry name" value="HAD-like"/>
    <property type="match status" value="1"/>
</dbReference>
<dbReference type="EMBL" id="JXKQ01000013">
    <property type="protein sequence ID" value="OJG43656.1"/>
    <property type="molecule type" value="Genomic_DNA"/>
</dbReference>
<dbReference type="Proteomes" id="UP000182077">
    <property type="component" value="Unassembled WGS sequence"/>
</dbReference>
<dbReference type="CDD" id="cd07516">
    <property type="entry name" value="HAD_Pase"/>
    <property type="match status" value="1"/>
</dbReference>
<dbReference type="AlphaFoldDB" id="A0A1L8THD2"/>
<dbReference type="InterPro" id="IPR000150">
    <property type="entry name" value="Cof"/>
</dbReference>
<keyword evidence="1" id="KW-0378">Hydrolase</keyword>
<dbReference type="InterPro" id="IPR036412">
    <property type="entry name" value="HAD-like_sf"/>
</dbReference>
<dbReference type="OrthoDB" id="9781413at2"/>
<dbReference type="Gene3D" id="3.30.1240.10">
    <property type="match status" value="1"/>
</dbReference>
<dbReference type="STRING" id="249189.RV04_GL000652"/>
<dbReference type="SFLD" id="SFLDG01144">
    <property type="entry name" value="C2.B.4:_PGP_Like"/>
    <property type="match status" value="1"/>
</dbReference>
<gene>
    <name evidence="1" type="ORF">RV04_GL000652</name>
</gene>
<organism evidence="1 2">
    <name type="scientific">Enterococcus hermanniensis</name>
    <dbReference type="NCBI Taxonomy" id="249189"/>
    <lineage>
        <taxon>Bacteria</taxon>
        <taxon>Bacillati</taxon>
        <taxon>Bacillota</taxon>
        <taxon>Bacilli</taxon>
        <taxon>Lactobacillales</taxon>
        <taxon>Enterococcaceae</taxon>
        <taxon>Enterococcus</taxon>
    </lineage>
</organism>
<proteinExistence type="predicted"/>
<dbReference type="SFLD" id="SFLDG01140">
    <property type="entry name" value="C2.B:_Phosphomannomutase_and_P"/>
    <property type="match status" value="1"/>
</dbReference>
<reference evidence="1 2" key="1">
    <citation type="submission" date="2014-12" db="EMBL/GenBank/DDBJ databases">
        <title>Draft genome sequences of 29 type strains of Enterococci.</title>
        <authorList>
            <person name="Zhong Z."/>
            <person name="Sun Z."/>
            <person name="Liu W."/>
            <person name="Zhang W."/>
            <person name="Zhang H."/>
        </authorList>
    </citation>
    <scope>NUCLEOTIDE SEQUENCE [LARGE SCALE GENOMIC DNA]</scope>
    <source>
        <strain evidence="1 2">DSM 17122</strain>
    </source>
</reference>
<evidence type="ECO:0000313" key="2">
    <source>
        <dbReference type="Proteomes" id="UP000182077"/>
    </source>
</evidence>
<dbReference type="NCBIfam" id="TIGR00099">
    <property type="entry name" value="Cof-subfamily"/>
    <property type="match status" value="1"/>
</dbReference>
<sequence>MKKLIALDLDGTTLNPESKITDKTAKILQRAIADGHSVVIATGRPYRMSKNFYEQLQLTTPMINFNGALVHLPEQHWIGEQETSFNRKIVFDLMAEKKNLKLDFIAAENRETFFIDDLNFFDKHFFASDFATAENLLTMNTLRTNPTSVLLRSQPENVGSVSEELKQQFGHEVEVNTWGGPNPILEVVAKGIQKAHGLKRVIDTLDFQQDDIVAFGDEHNDVDMLKFAGWGVAMANGTDQLKSVANAITEKTNAEDGMADYLAKYLDL</sequence>
<comment type="caution">
    <text evidence="1">The sequence shown here is derived from an EMBL/GenBank/DDBJ whole genome shotgun (WGS) entry which is preliminary data.</text>
</comment>